<dbReference type="EMBL" id="QRBI01000104">
    <property type="protein sequence ID" value="RMC15091.1"/>
    <property type="molecule type" value="Genomic_DNA"/>
</dbReference>
<dbReference type="AlphaFoldDB" id="A0A3M0KR54"/>
<protein>
    <submittedName>
        <fullName evidence="1">Uncharacterized protein</fullName>
    </submittedName>
</protein>
<organism evidence="1 2">
    <name type="scientific">Hirundo rustica rustica</name>
    <dbReference type="NCBI Taxonomy" id="333673"/>
    <lineage>
        <taxon>Eukaryota</taxon>
        <taxon>Metazoa</taxon>
        <taxon>Chordata</taxon>
        <taxon>Craniata</taxon>
        <taxon>Vertebrata</taxon>
        <taxon>Euteleostomi</taxon>
        <taxon>Archelosauria</taxon>
        <taxon>Archosauria</taxon>
        <taxon>Dinosauria</taxon>
        <taxon>Saurischia</taxon>
        <taxon>Theropoda</taxon>
        <taxon>Coelurosauria</taxon>
        <taxon>Aves</taxon>
        <taxon>Neognathae</taxon>
        <taxon>Neoaves</taxon>
        <taxon>Telluraves</taxon>
        <taxon>Australaves</taxon>
        <taxon>Passeriformes</taxon>
        <taxon>Sylvioidea</taxon>
        <taxon>Hirundinidae</taxon>
        <taxon>Hirundo</taxon>
    </lineage>
</organism>
<evidence type="ECO:0000313" key="1">
    <source>
        <dbReference type="EMBL" id="RMC15091.1"/>
    </source>
</evidence>
<evidence type="ECO:0000313" key="2">
    <source>
        <dbReference type="Proteomes" id="UP000269221"/>
    </source>
</evidence>
<gene>
    <name evidence="1" type="ORF">DUI87_07271</name>
</gene>
<reference evidence="1 2" key="1">
    <citation type="submission" date="2018-07" db="EMBL/GenBank/DDBJ databases">
        <title>A high quality draft genome assembly of the barn swallow (H. rustica rustica).</title>
        <authorList>
            <person name="Formenti G."/>
            <person name="Chiara M."/>
            <person name="Poveda L."/>
            <person name="Francoijs K.-J."/>
            <person name="Bonisoli-Alquati A."/>
            <person name="Canova L."/>
            <person name="Gianfranceschi L."/>
            <person name="Horner D.S."/>
            <person name="Saino N."/>
        </authorList>
    </citation>
    <scope>NUCLEOTIDE SEQUENCE [LARGE SCALE GENOMIC DNA]</scope>
    <source>
        <strain evidence="1">Chelidonia</strain>
        <tissue evidence="1">Blood</tissue>
    </source>
</reference>
<proteinExistence type="predicted"/>
<sequence>MEMESKVHCQAVQKMVDMKFLLKAISVNLVLQVKDKLLDMSTDLDFIKCHLKSLWICRQKVELVVQMFPEALTEDSPGQKWPDIFIS</sequence>
<dbReference type="Proteomes" id="UP000269221">
    <property type="component" value="Unassembled WGS sequence"/>
</dbReference>
<accession>A0A3M0KR54</accession>
<comment type="caution">
    <text evidence="1">The sequence shown here is derived from an EMBL/GenBank/DDBJ whole genome shotgun (WGS) entry which is preliminary data.</text>
</comment>
<name>A0A3M0KR54_HIRRU</name>
<keyword evidence="2" id="KW-1185">Reference proteome</keyword>